<evidence type="ECO:0000256" key="4">
    <source>
        <dbReference type="ARBA" id="ARBA00022692"/>
    </source>
</evidence>
<evidence type="ECO:0000256" key="1">
    <source>
        <dbReference type="ARBA" id="ARBA00004651"/>
    </source>
</evidence>
<dbReference type="InterPro" id="IPR036259">
    <property type="entry name" value="MFS_trans_sf"/>
</dbReference>
<reference evidence="10" key="1">
    <citation type="submission" date="2021-02" db="EMBL/GenBank/DDBJ databases">
        <authorList>
            <person name="Vanwijnsberghe S."/>
        </authorList>
    </citation>
    <scope>NUCLEOTIDE SEQUENCE</scope>
    <source>
        <strain evidence="10">R-70211</strain>
    </source>
</reference>
<dbReference type="InterPro" id="IPR005828">
    <property type="entry name" value="MFS_sugar_transport-like"/>
</dbReference>
<keyword evidence="7 8" id="KW-0472">Membrane</keyword>
<dbReference type="InterPro" id="IPR051084">
    <property type="entry name" value="H+-coupled_symporters"/>
</dbReference>
<comment type="subcellular location">
    <subcellularLocation>
        <location evidence="1">Cell membrane</location>
        <topology evidence="1">Multi-pass membrane protein</topology>
    </subcellularLocation>
</comment>
<keyword evidence="3" id="KW-1003">Cell membrane</keyword>
<dbReference type="InterPro" id="IPR020846">
    <property type="entry name" value="MFS_dom"/>
</dbReference>
<dbReference type="PANTHER" id="PTHR43528">
    <property type="entry name" value="ALPHA-KETOGLUTARATE PERMEASE"/>
    <property type="match status" value="1"/>
</dbReference>
<dbReference type="EMBL" id="CAJNAS010000004">
    <property type="protein sequence ID" value="CAE6877080.1"/>
    <property type="molecule type" value="Genomic_DNA"/>
</dbReference>
<keyword evidence="5" id="KW-0769">Symport</keyword>
<proteinExistence type="predicted"/>
<sequence>MGRYADRAGRVKALSWIMLAMSVGSLLLGLTPGSATLGLAAPILVVIGRLAQGFAVGAQFALSSVTIYELAPPDKKMFYGSFNMLSLGIAAMLSSGQNCCIHRS</sequence>
<evidence type="ECO:0000256" key="5">
    <source>
        <dbReference type="ARBA" id="ARBA00022847"/>
    </source>
</evidence>
<comment type="caution">
    <text evidence="10">The sequence shown here is derived from an EMBL/GenBank/DDBJ whole genome shotgun (WGS) entry which is preliminary data.</text>
</comment>
<evidence type="ECO:0000313" key="10">
    <source>
        <dbReference type="EMBL" id="CAE6877080.1"/>
    </source>
</evidence>
<keyword evidence="6 8" id="KW-1133">Transmembrane helix</keyword>
<evidence type="ECO:0000256" key="7">
    <source>
        <dbReference type="ARBA" id="ARBA00023136"/>
    </source>
</evidence>
<dbReference type="Proteomes" id="UP000675121">
    <property type="component" value="Unassembled WGS sequence"/>
</dbReference>
<protein>
    <recommendedName>
        <fullName evidence="9">Major facilitator superfamily (MFS) profile domain-containing protein</fullName>
    </recommendedName>
</protein>
<evidence type="ECO:0000256" key="3">
    <source>
        <dbReference type="ARBA" id="ARBA00022475"/>
    </source>
</evidence>
<dbReference type="Pfam" id="PF00083">
    <property type="entry name" value="Sugar_tr"/>
    <property type="match status" value="1"/>
</dbReference>
<dbReference type="Gene3D" id="1.20.1250.20">
    <property type="entry name" value="MFS general substrate transporter like domains"/>
    <property type="match status" value="1"/>
</dbReference>
<keyword evidence="11" id="KW-1185">Reference proteome</keyword>
<organism evidence="10 11">
    <name type="scientific">Paraburkholderia domus</name>
    <dbReference type="NCBI Taxonomy" id="2793075"/>
    <lineage>
        <taxon>Bacteria</taxon>
        <taxon>Pseudomonadati</taxon>
        <taxon>Pseudomonadota</taxon>
        <taxon>Betaproteobacteria</taxon>
        <taxon>Burkholderiales</taxon>
        <taxon>Burkholderiaceae</taxon>
        <taxon>Paraburkholderia</taxon>
    </lineage>
</organism>
<dbReference type="AlphaFoldDB" id="A0A9N8MMX9"/>
<accession>A0A9N8MMX9</accession>
<evidence type="ECO:0000256" key="6">
    <source>
        <dbReference type="ARBA" id="ARBA00022989"/>
    </source>
</evidence>
<feature type="domain" description="Major facilitator superfamily (MFS) profile" evidence="9">
    <location>
        <begin position="1"/>
        <end position="104"/>
    </location>
</feature>
<dbReference type="SUPFAM" id="SSF103473">
    <property type="entry name" value="MFS general substrate transporter"/>
    <property type="match status" value="1"/>
</dbReference>
<dbReference type="GO" id="GO:0005886">
    <property type="term" value="C:plasma membrane"/>
    <property type="evidence" value="ECO:0007669"/>
    <property type="project" value="UniProtKB-SubCell"/>
</dbReference>
<gene>
    <name evidence="10" type="ORF">R70211_01832</name>
</gene>
<evidence type="ECO:0000259" key="9">
    <source>
        <dbReference type="PROSITE" id="PS50850"/>
    </source>
</evidence>
<feature type="transmembrane region" description="Helical" evidence="8">
    <location>
        <begin position="50"/>
        <end position="71"/>
    </location>
</feature>
<dbReference type="PROSITE" id="PS50850">
    <property type="entry name" value="MFS"/>
    <property type="match status" value="1"/>
</dbReference>
<evidence type="ECO:0000313" key="11">
    <source>
        <dbReference type="Proteomes" id="UP000675121"/>
    </source>
</evidence>
<keyword evidence="2" id="KW-0813">Transport</keyword>
<evidence type="ECO:0000256" key="2">
    <source>
        <dbReference type="ARBA" id="ARBA00022448"/>
    </source>
</evidence>
<dbReference type="GO" id="GO:0015293">
    <property type="term" value="F:symporter activity"/>
    <property type="evidence" value="ECO:0007669"/>
    <property type="project" value="UniProtKB-KW"/>
</dbReference>
<evidence type="ECO:0000256" key="8">
    <source>
        <dbReference type="SAM" id="Phobius"/>
    </source>
</evidence>
<keyword evidence="4 8" id="KW-0812">Transmembrane</keyword>
<name>A0A9N8MMX9_9BURK</name>
<dbReference type="PANTHER" id="PTHR43528:SF1">
    <property type="entry name" value="ALPHA-KETOGLUTARATE PERMEASE"/>
    <property type="match status" value="1"/>
</dbReference>